<sequence>MRSSQAEATRPLDHWLTNRFRAYSARMGLLWRTPVRHEPWATGSTRRRWLTRRPSPGPPAYPTPSQRESVASSSSGPGAAVPPAAWRAARSARSSAATS</sequence>
<organism evidence="2 3">
    <name type="scientific">Streptomyces albidochromogenes</name>
    <dbReference type="NCBI Taxonomy" id="329524"/>
    <lineage>
        <taxon>Bacteria</taxon>
        <taxon>Bacillati</taxon>
        <taxon>Actinomycetota</taxon>
        <taxon>Actinomycetes</taxon>
        <taxon>Kitasatosporales</taxon>
        <taxon>Streptomycetaceae</taxon>
        <taxon>Streptomyces</taxon>
    </lineage>
</organism>
<feature type="region of interest" description="Disordered" evidence="1">
    <location>
        <begin position="34"/>
        <end position="99"/>
    </location>
</feature>
<dbReference type="RefSeq" id="WP_386706794.1">
    <property type="nucleotide sequence ID" value="NZ_JBHXIJ010000001.1"/>
</dbReference>
<gene>
    <name evidence="2" type="ORF">ACFWJN_00265</name>
</gene>
<keyword evidence="3" id="KW-1185">Reference proteome</keyword>
<accession>A0ABW6FEQ9</accession>
<proteinExistence type="predicted"/>
<evidence type="ECO:0000256" key="1">
    <source>
        <dbReference type="SAM" id="MobiDB-lite"/>
    </source>
</evidence>
<dbReference type="InterPro" id="IPR018644">
    <property type="entry name" value="DUF2071"/>
</dbReference>
<feature type="compositionally biased region" description="Low complexity" evidence="1">
    <location>
        <begin position="69"/>
        <end position="99"/>
    </location>
</feature>
<evidence type="ECO:0000313" key="3">
    <source>
        <dbReference type="Proteomes" id="UP001598448"/>
    </source>
</evidence>
<dbReference type="EMBL" id="JBHXIJ010000001">
    <property type="protein sequence ID" value="MFD5097419.1"/>
    <property type="molecule type" value="Genomic_DNA"/>
</dbReference>
<name>A0ABW6FEQ9_9ACTN</name>
<protein>
    <submittedName>
        <fullName evidence="2">DUF2071 domain-containing protein</fullName>
    </submittedName>
</protein>
<evidence type="ECO:0000313" key="2">
    <source>
        <dbReference type="EMBL" id="MFD5097419.1"/>
    </source>
</evidence>
<dbReference type="Proteomes" id="UP001598448">
    <property type="component" value="Unassembled WGS sequence"/>
</dbReference>
<dbReference type="Pfam" id="PF09844">
    <property type="entry name" value="DUF2071"/>
    <property type="match status" value="1"/>
</dbReference>
<reference evidence="2 3" key="1">
    <citation type="submission" date="2024-09" db="EMBL/GenBank/DDBJ databases">
        <title>The Natural Products Discovery Center: Release of the First 8490 Sequenced Strains for Exploring Actinobacteria Biosynthetic Diversity.</title>
        <authorList>
            <person name="Kalkreuter E."/>
            <person name="Kautsar S.A."/>
            <person name="Yang D."/>
            <person name="Bader C.D."/>
            <person name="Teijaro C.N."/>
            <person name="Fluegel L."/>
            <person name="Davis C.M."/>
            <person name="Simpson J.R."/>
            <person name="Lauterbach L."/>
            <person name="Steele A.D."/>
            <person name="Gui C."/>
            <person name="Meng S."/>
            <person name="Li G."/>
            <person name="Viehrig K."/>
            <person name="Ye F."/>
            <person name="Su P."/>
            <person name="Kiefer A.F."/>
            <person name="Nichols A."/>
            <person name="Cepeda A.J."/>
            <person name="Yan W."/>
            <person name="Fan B."/>
            <person name="Jiang Y."/>
            <person name="Adhikari A."/>
            <person name="Zheng C.-J."/>
            <person name="Schuster L."/>
            <person name="Cowan T.M."/>
            <person name="Smanski M.J."/>
            <person name="Chevrette M.G."/>
            <person name="De Carvalho L.P.S."/>
            <person name="Shen B."/>
        </authorList>
    </citation>
    <scope>NUCLEOTIDE SEQUENCE [LARGE SCALE GENOMIC DNA]</scope>
    <source>
        <strain evidence="2 3">NPDC058348</strain>
    </source>
</reference>
<comment type="caution">
    <text evidence="2">The sequence shown here is derived from an EMBL/GenBank/DDBJ whole genome shotgun (WGS) entry which is preliminary data.</text>
</comment>